<dbReference type="Gene3D" id="3.20.20.80">
    <property type="entry name" value="Glycosidases"/>
    <property type="match status" value="1"/>
</dbReference>
<dbReference type="KEGG" id="csl:COCSUDRAFT_31812"/>
<dbReference type="EMBL" id="AGSI01000026">
    <property type="protein sequence ID" value="EIE18126.1"/>
    <property type="molecule type" value="Genomic_DNA"/>
</dbReference>
<gene>
    <name evidence="11" type="ORF">COCSUDRAFT_31812</name>
</gene>
<comment type="similarity">
    <text evidence="3">Belongs to the glycosyl hydrolase 5 (cellulase A) family.</text>
</comment>
<dbReference type="InterPro" id="IPR017853">
    <property type="entry name" value="GH"/>
</dbReference>
<evidence type="ECO:0000256" key="5">
    <source>
        <dbReference type="ARBA" id="ARBA00022525"/>
    </source>
</evidence>
<dbReference type="EC" id="3.2.1.78" evidence="4"/>
<dbReference type="GeneID" id="17036130"/>
<dbReference type="AlphaFoldDB" id="I0YIA7"/>
<evidence type="ECO:0000256" key="1">
    <source>
        <dbReference type="ARBA" id="ARBA00001678"/>
    </source>
</evidence>
<dbReference type="InterPro" id="IPR045053">
    <property type="entry name" value="MAN-like"/>
</dbReference>
<comment type="caution">
    <text evidence="11">The sequence shown here is derived from an EMBL/GenBank/DDBJ whole genome shotgun (WGS) entry which is preliminary data.</text>
</comment>
<feature type="domain" description="Glycoside hydrolase family 5" evidence="10">
    <location>
        <begin position="71"/>
        <end position="383"/>
    </location>
</feature>
<dbReference type="STRING" id="574566.I0YIA7"/>
<evidence type="ECO:0000256" key="2">
    <source>
        <dbReference type="ARBA" id="ARBA00004613"/>
    </source>
</evidence>
<keyword evidence="5" id="KW-0964">Secreted</keyword>
<dbReference type="GO" id="GO:0005576">
    <property type="term" value="C:extracellular region"/>
    <property type="evidence" value="ECO:0007669"/>
    <property type="project" value="UniProtKB-SubCell"/>
</dbReference>
<evidence type="ECO:0000313" key="11">
    <source>
        <dbReference type="EMBL" id="EIE18126.1"/>
    </source>
</evidence>
<dbReference type="GO" id="GO:0016985">
    <property type="term" value="F:mannan endo-1,4-beta-mannosidase activity"/>
    <property type="evidence" value="ECO:0007669"/>
    <property type="project" value="UniProtKB-EC"/>
</dbReference>
<reference evidence="11 12" key="1">
    <citation type="journal article" date="2012" name="Genome Biol.">
        <title>The genome of the polar eukaryotic microalga coccomyxa subellipsoidea reveals traits of cold adaptation.</title>
        <authorList>
            <person name="Blanc G."/>
            <person name="Agarkova I."/>
            <person name="Grimwood J."/>
            <person name="Kuo A."/>
            <person name="Brueggeman A."/>
            <person name="Dunigan D."/>
            <person name="Gurnon J."/>
            <person name="Ladunga I."/>
            <person name="Lindquist E."/>
            <person name="Lucas S."/>
            <person name="Pangilinan J."/>
            <person name="Proschold T."/>
            <person name="Salamov A."/>
            <person name="Schmutz J."/>
            <person name="Weeks D."/>
            <person name="Yamada T."/>
            <person name="Claverie J.M."/>
            <person name="Grigoriev I."/>
            <person name="Van Etten J."/>
            <person name="Lomsadze A."/>
            <person name="Borodovsky M."/>
        </authorList>
    </citation>
    <scope>NUCLEOTIDE SEQUENCE [LARGE SCALE GENOMIC DNA]</scope>
    <source>
        <strain evidence="11 12">C-169</strain>
    </source>
</reference>
<evidence type="ECO:0000256" key="9">
    <source>
        <dbReference type="SAM" id="SignalP"/>
    </source>
</evidence>
<accession>I0YIA7</accession>
<dbReference type="SUPFAM" id="SSF51445">
    <property type="entry name" value="(Trans)glycosidases"/>
    <property type="match status" value="1"/>
</dbReference>
<keyword evidence="8" id="KW-0326">Glycosidase</keyword>
<sequence>MGNRALRLAALLSLSLLATGFGAEFDDFIGTDNELLKAQSRQLQQASAPAPSTNGGAGLIQDFVARSGTRFVVQSRDGEQDSCETFYFAGANTYYLMIRAADPRTRPQVLEILDSAKDLGLKVLRMWAFNEGPLQFNTLQRYPGVYDEKVLVGLDFVINEASKRGIRVVLVFANYWAMYGGIDQYNIWSFEAGSGNCNGDVTCRDDFYSDPVAVGYYKDHVKKLINRVNTFNQRLYREDPTIFGYNLMNEPRSQAELYIWIEDMAGYIKSMDPIHLLSTGQEGFAANSTPLYMYSNPGAWASLLGVDFVRNNKAKGIDYSTMHVYVDQWLCVAEGSTTQGQLDFMKSWIEARQQAAEEELEMPVVLEEFGCKLDKRPAQYGLAYESCLASAKRGGSCAGVMFWDLAHKVCSFLLRMKVIRHICGAIALP</sequence>
<evidence type="ECO:0000256" key="8">
    <source>
        <dbReference type="ARBA" id="ARBA00023295"/>
    </source>
</evidence>
<keyword evidence="7 11" id="KW-0378">Hydrolase</keyword>
<comment type="subcellular location">
    <subcellularLocation>
        <location evidence="2">Secreted</location>
    </subcellularLocation>
</comment>
<proteinExistence type="inferred from homology"/>
<dbReference type="PANTHER" id="PTHR31451:SF39">
    <property type="entry name" value="MANNAN ENDO-1,4-BETA-MANNOSIDASE 1"/>
    <property type="match status" value="1"/>
</dbReference>
<evidence type="ECO:0000256" key="6">
    <source>
        <dbReference type="ARBA" id="ARBA00022729"/>
    </source>
</evidence>
<dbReference type="InterPro" id="IPR001547">
    <property type="entry name" value="Glyco_hydro_5"/>
</dbReference>
<feature type="signal peptide" evidence="9">
    <location>
        <begin position="1"/>
        <end position="22"/>
    </location>
</feature>
<feature type="chain" id="PRO_5003637012" description="mannan endo-1,4-beta-mannosidase" evidence="9">
    <location>
        <begin position="23"/>
        <end position="429"/>
    </location>
</feature>
<evidence type="ECO:0000259" key="10">
    <source>
        <dbReference type="Pfam" id="PF26410"/>
    </source>
</evidence>
<evidence type="ECO:0000256" key="4">
    <source>
        <dbReference type="ARBA" id="ARBA00012706"/>
    </source>
</evidence>
<evidence type="ECO:0000313" key="12">
    <source>
        <dbReference type="Proteomes" id="UP000007264"/>
    </source>
</evidence>
<dbReference type="PANTHER" id="PTHR31451">
    <property type="match status" value="1"/>
</dbReference>
<comment type="catalytic activity">
    <reaction evidence="1">
        <text>Random hydrolysis of (1-&gt;4)-beta-D-mannosidic linkages in mannans, galactomannans and glucomannans.</text>
        <dbReference type="EC" id="3.2.1.78"/>
    </reaction>
</comment>
<dbReference type="OrthoDB" id="566619at2759"/>
<keyword evidence="12" id="KW-1185">Reference proteome</keyword>
<dbReference type="Proteomes" id="UP000007264">
    <property type="component" value="Unassembled WGS sequence"/>
</dbReference>
<dbReference type="RefSeq" id="XP_005642670.1">
    <property type="nucleotide sequence ID" value="XM_005642613.1"/>
</dbReference>
<name>I0YIA7_COCSC</name>
<organism evidence="11 12">
    <name type="scientific">Coccomyxa subellipsoidea (strain C-169)</name>
    <name type="common">Green microalga</name>
    <dbReference type="NCBI Taxonomy" id="574566"/>
    <lineage>
        <taxon>Eukaryota</taxon>
        <taxon>Viridiplantae</taxon>
        <taxon>Chlorophyta</taxon>
        <taxon>core chlorophytes</taxon>
        <taxon>Trebouxiophyceae</taxon>
        <taxon>Trebouxiophyceae incertae sedis</taxon>
        <taxon>Coccomyxaceae</taxon>
        <taxon>Coccomyxa</taxon>
        <taxon>Coccomyxa subellipsoidea</taxon>
    </lineage>
</organism>
<protein>
    <recommendedName>
        <fullName evidence="4">mannan endo-1,4-beta-mannosidase</fullName>
        <ecNumber evidence="4">3.2.1.78</ecNumber>
    </recommendedName>
</protein>
<dbReference type="GO" id="GO:0000272">
    <property type="term" value="P:polysaccharide catabolic process"/>
    <property type="evidence" value="ECO:0007669"/>
    <property type="project" value="InterPro"/>
</dbReference>
<keyword evidence="6 9" id="KW-0732">Signal</keyword>
<dbReference type="eggNOG" id="ENOG502QU0Z">
    <property type="taxonomic scope" value="Eukaryota"/>
</dbReference>
<dbReference type="Pfam" id="PF26410">
    <property type="entry name" value="GH5_mannosidase"/>
    <property type="match status" value="1"/>
</dbReference>
<evidence type="ECO:0000256" key="3">
    <source>
        <dbReference type="ARBA" id="ARBA00005641"/>
    </source>
</evidence>
<evidence type="ECO:0000256" key="7">
    <source>
        <dbReference type="ARBA" id="ARBA00022801"/>
    </source>
</evidence>